<dbReference type="OrthoDB" id="2417307at2759"/>
<dbReference type="AlphaFoldDB" id="A0A397SDG7"/>
<comment type="caution">
    <text evidence="1">The sequence shown here is derived from an EMBL/GenBank/DDBJ whole genome shotgun (WGS) entry which is preliminary data.</text>
</comment>
<protein>
    <submittedName>
        <fullName evidence="1">Uncharacterized protein</fullName>
    </submittedName>
</protein>
<accession>A0A397SDG7</accession>
<reference evidence="1 2" key="1">
    <citation type="submission" date="2018-06" db="EMBL/GenBank/DDBJ databases">
        <title>Comparative genomics reveals the genomic features of Rhizophagus irregularis, R. cerebriforme, R. diaphanum and Gigaspora rosea, and their symbiotic lifestyle signature.</title>
        <authorList>
            <person name="Morin E."/>
            <person name="San Clemente H."/>
            <person name="Chen E.C.H."/>
            <person name="De La Providencia I."/>
            <person name="Hainaut M."/>
            <person name="Kuo A."/>
            <person name="Kohler A."/>
            <person name="Murat C."/>
            <person name="Tang N."/>
            <person name="Roy S."/>
            <person name="Loubradou J."/>
            <person name="Henrissat B."/>
            <person name="Grigoriev I.V."/>
            <person name="Corradi N."/>
            <person name="Roux C."/>
            <person name="Martin F.M."/>
        </authorList>
    </citation>
    <scope>NUCLEOTIDE SEQUENCE [LARGE SCALE GENOMIC DNA]</scope>
    <source>
        <strain evidence="1 2">DAOM 227022</strain>
    </source>
</reference>
<dbReference type="EMBL" id="QKYT01000633">
    <property type="protein sequence ID" value="RIA82756.1"/>
    <property type="molecule type" value="Genomic_DNA"/>
</dbReference>
<organism evidence="1 2">
    <name type="scientific">Glomus cerebriforme</name>
    <dbReference type="NCBI Taxonomy" id="658196"/>
    <lineage>
        <taxon>Eukaryota</taxon>
        <taxon>Fungi</taxon>
        <taxon>Fungi incertae sedis</taxon>
        <taxon>Mucoromycota</taxon>
        <taxon>Glomeromycotina</taxon>
        <taxon>Glomeromycetes</taxon>
        <taxon>Glomerales</taxon>
        <taxon>Glomeraceae</taxon>
        <taxon>Glomus</taxon>
    </lineage>
</organism>
<evidence type="ECO:0000313" key="2">
    <source>
        <dbReference type="Proteomes" id="UP000265703"/>
    </source>
</evidence>
<dbReference type="Proteomes" id="UP000265703">
    <property type="component" value="Unassembled WGS sequence"/>
</dbReference>
<name>A0A397SDG7_9GLOM</name>
<keyword evidence="2" id="KW-1185">Reference proteome</keyword>
<sequence length="69" mass="8034">MGMQNNHQFCLSLLDVKNKGCWCQECMKLGLEFSQNLANKRGGMCIFSSYHNRYTPLSWRCPEGHSWFA</sequence>
<gene>
    <name evidence="1" type="ORF">C1645_787669</name>
</gene>
<evidence type="ECO:0000313" key="1">
    <source>
        <dbReference type="EMBL" id="RIA82756.1"/>
    </source>
</evidence>
<proteinExistence type="predicted"/>